<dbReference type="KEGG" id="pph:Ppha_1893"/>
<keyword evidence="6" id="KW-1185">Reference proteome</keyword>
<reference evidence="5 6" key="1">
    <citation type="submission" date="2008-06" db="EMBL/GenBank/DDBJ databases">
        <title>Complete sequence of Pelodictyon phaeoclathratiforme BU-1.</title>
        <authorList>
            <consortium name="US DOE Joint Genome Institute"/>
            <person name="Lucas S."/>
            <person name="Copeland A."/>
            <person name="Lapidus A."/>
            <person name="Glavina del Rio T."/>
            <person name="Dalin E."/>
            <person name="Tice H."/>
            <person name="Bruce D."/>
            <person name="Goodwin L."/>
            <person name="Pitluck S."/>
            <person name="Schmutz J."/>
            <person name="Larimer F."/>
            <person name="Land M."/>
            <person name="Hauser L."/>
            <person name="Kyrpides N."/>
            <person name="Mikhailova N."/>
            <person name="Liu Z."/>
            <person name="Li T."/>
            <person name="Zhao F."/>
            <person name="Overmann J."/>
            <person name="Bryant D.A."/>
            <person name="Richardson P."/>
        </authorList>
    </citation>
    <scope>NUCLEOTIDE SEQUENCE [LARGE SCALE GENOMIC DNA]</scope>
    <source>
        <strain evidence="6">DSM 5477 / BU-1</strain>
    </source>
</reference>
<dbReference type="CDD" id="cd00293">
    <property type="entry name" value="USP-like"/>
    <property type="match status" value="1"/>
</dbReference>
<dbReference type="PANTHER" id="PTHR46268:SF27">
    <property type="entry name" value="UNIVERSAL STRESS PROTEIN RV2623"/>
    <property type="match status" value="1"/>
</dbReference>
<evidence type="ECO:0000259" key="4">
    <source>
        <dbReference type="Pfam" id="PF00582"/>
    </source>
</evidence>
<dbReference type="InterPro" id="IPR014729">
    <property type="entry name" value="Rossmann-like_a/b/a_fold"/>
</dbReference>
<sequence length="136" mass="15599">MKVYREILVAIDCSPVDDFLVEQVSALALQLGATLHLLHVVHSHTLDQERFLRSETTRILDQYRQKLEAEGIGVRVVIRSGEPEQEILREIEERHYDLVAMAAHGHSLPERILFGSVSRTLRQNISIPLLLIKQDR</sequence>
<evidence type="ECO:0000256" key="1">
    <source>
        <dbReference type="ARBA" id="ARBA00008791"/>
    </source>
</evidence>
<dbReference type="SUPFAM" id="SSF52402">
    <property type="entry name" value="Adenine nucleotide alpha hydrolases-like"/>
    <property type="match status" value="1"/>
</dbReference>
<comment type="similarity">
    <text evidence="1">Belongs to the universal stress protein A family.</text>
</comment>
<name>B4SC13_PELPB</name>
<keyword evidence="2" id="KW-0547">Nucleotide-binding</keyword>
<evidence type="ECO:0000313" key="5">
    <source>
        <dbReference type="EMBL" id="ACF44119.1"/>
    </source>
</evidence>
<keyword evidence="3" id="KW-0067">ATP-binding</keyword>
<dbReference type="OrthoDB" id="3217301at2"/>
<evidence type="ECO:0000256" key="3">
    <source>
        <dbReference type="ARBA" id="ARBA00022840"/>
    </source>
</evidence>
<dbReference type="Pfam" id="PF00582">
    <property type="entry name" value="Usp"/>
    <property type="match status" value="1"/>
</dbReference>
<dbReference type="InterPro" id="IPR006015">
    <property type="entry name" value="Universal_stress_UspA"/>
</dbReference>
<dbReference type="eggNOG" id="COG0589">
    <property type="taxonomic scope" value="Bacteria"/>
</dbReference>
<dbReference type="InterPro" id="IPR006016">
    <property type="entry name" value="UspA"/>
</dbReference>
<dbReference type="PRINTS" id="PR01438">
    <property type="entry name" value="UNVRSLSTRESS"/>
</dbReference>
<organism evidence="5 6">
    <name type="scientific">Pelodictyon phaeoclathratiforme (strain DSM 5477 / BU-1)</name>
    <dbReference type="NCBI Taxonomy" id="324925"/>
    <lineage>
        <taxon>Bacteria</taxon>
        <taxon>Pseudomonadati</taxon>
        <taxon>Chlorobiota</taxon>
        <taxon>Chlorobiia</taxon>
        <taxon>Chlorobiales</taxon>
        <taxon>Chlorobiaceae</taxon>
        <taxon>Chlorobium/Pelodictyon group</taxon>
        <taxon>Pelodictyon</taxon>
    </lineage>
</organism>
<dbReference type="Gene3D" id="3.40.50.620">
    <property type="entry name" value="HUPs"/>
    <property type="match status" value="1"/>
</dbReference>
<dbReference type="Proteomes" id="UP000002724">
    <property type="component" value="Chromosome"/>
</dbReference>
<accession>B4SC13</accession>
<proteinExistence type="inferred from homology"/>
<dbReference type="STRING" id="324925.Ppha_1893"/>
<dbReference type="PANTHER" id="PTHR46268">
    <property type="entry name" value="STRESS RESPONSE PROTEIN NHAX"/>
    <property type="match status" value="1"/>
</dbReference>
<dbReference type="GO" id="GO:0005524">
    <property type="term" value="F:ATP binding"/>
    <property type="evidence" value="ECO:0007669"/>
    <property type="project" value="UniProtKB-KW"/>
</dbReference>
<dbReference type="EMBL" id="CP001110">
    <property type="protein sequence ID" value="ACF44119.1"/>
    <property type="molecule type" value="Genomic_DNA"/>
</dbReference>
<evidence type="ECO:0000256" key="2">
    <source>
        <dbReference type="ARBA" id="ARBA00022741"/>
    </source>
</evidence>
<dbReference type="AlphaFoldDB" id="B4SC13"/>
<feature type="domain" description="UspA" evidence="4">
    <location>
        <begin position="4"/>
        <end position="133"/>
    </location>
</feature>
<dbReference type="HOGENOM" id="CLU_049301_11_0_10"/>
<evidence type="ECO:0000313" key="6">
    <source>
        <dbReference type="Proteomes" id="UP000002724"/>
    </source>
</evidence>
<protein>
    <submittedName>
        <fullName evidence="5">UspA domain protein</fullName>
    </submittedName>
</protein>
<gene>
    <name evidence="5" type="ordered locus">Ppha_1893</name>
</gene>
<dbReference type="RefSeq" id="WP_012508601.1">
    <property type="nucleotide sequence ID" value="NC_011060.1"/>
</dbReference>